<gene>
    <name evidence="2" type="ORF">NDN08_008055</name>
</gene>
<feature type="compositionally biased region" description="Basic and acidic residues" evidence="1">
    <location>
        <begin position="270"/>
        <end position="299"/>
    </location>
</feature>
<feature type="compositionally biased region" description="Polar residues" evidence="1">
    <location>
        <begin position="447"/>
        <end position="460"/>
    </location>
</feature>
<accession>A0AAV8V2W8</accession>
<evidence type="ECO:0000313" key="2">
    <source>
        <dbReference type="EMBL" id="KAJ8907952.1"/>
    </source>
</evidence>
<comment type="caution">
    <text evidence="2">The sequence shown here is derived from an EMBL/GenBank/DDBJ whole genome shotgun (WGS) entry which is preliminary data.</text>
</comment>
<feature type="compositionally biased region" description="Basic and acidic residues" evidence="1">
    <location>
        <begin position="196"/>
        <end position="217"/>
    </location>
</feature>
<organism evidence="2 3">
    <name type="scientific">Rhodosorus marinus</name>
    <dbReference type="NCBI Taxonomy" id="101924"/>
    <lineage>
        <taxon>Eukaryota</taxon>
        <taxon>Rhodophyta</taxon>
        <taxon>Stylonematophyceae</taxon>
        <taxon>Stylonematales</taxon>
        <taxon>Stylonemataceae</taxon>
        <taxon>Rhodosorus</taxon>
    </lineage>
</organism>
<feature type="region of interest" description="Disordered" evidence="1">
    <location>
        <begin position="183"/>
        <end position="351"/>
    </location>
</feature>
<dbReference type="AlphaFoldDB" id="A0AAV8V2W8"/>
<protein>
    <submittedName>
        <fullName evidence="2">Uncharacterized protein</fullName>
    </submittedName>
</protein>
<feature type="compositionally biased region" description="Basic and acidic residues" evidence="1">
    <location>
        <begin position="422"/>
        <end position="435"/>
    </location>
</feature>
<evidence type="ECO:0000256" key="1">
    <source>
        <dbReference type="SAM" id="MobiDB-lite"/>
    </source>
</evidence>
<reference evidence="2 3" key="1">
    <citation type="journal article" date="2023" name="Nat. Commun.">
        <title>Origin of minicircular mitochondrial genomes in red algae.</title>
        <authorList>
            <person name="Lee Y."/>
            <person name="Cho C.H."/>
            <person name="Lee Y.M."/>
            <person name="Park S.I."/>
            <person name="Yang J.H."/>
            <person name="West J.A."/>
            <person name="Bhattacharya D."/>
            <person name="Yoon H.S."/>
        </authorList>
    </citation>
    <scope>NUCLEOTIDE SEQUENCE [LARGE SCALE GENOMIC DNA]</scope>
    <source>
        <strain evidence="2 3">CCMP1338</strain>
        <tissue evidence="2">Whole cell</tissue>
    </source>
</reference>
<feature type="compositionally biased region" description="Basic and acidic residues" evidence="1">
    <location>
        <begin position="225"/>
        <end position="259"/>
    </location>
</feature>
<feature type="compositionally biased region" description="Basic and acidic residues" evidence="1">
    <location>
        <begin position="461"/>
        <end position="483"/>
    </location>
</feature>
<proteinExistence type="predicted"/>
<evidence type="ECO:0000313" key="3">
    <source>
        <dbReference type="Proteomes" id="UP001157974"/>
    </source>
</evidence>
<sequence>MQIDRRGPSKKQEVDGKYAARIVSGSALSLALLVGSPALAESGLPEAFRSPTQSITSTANRAGEVGLRTAESAGESTAADAWRVLKHAGEVGAEKMGPIAESAAKEALKGLQYAGEVGIKTVAPLAKSAATEAWKVVSNSVSSSAKNAGIIGESKEVVVDIATGDPASSPGKSVSDYFRARFGLPEAKKAPPVGQEDVKGRTGGKEAETGKEAEKTSKPSAEFDSAAKESKSSEKPGGKPEEAKDSAKTADQERTDDKGTGPAAAPGAKEAQEKVDQGKEAAAKVESESSKTVKTDKVGDAPAGGQEIAGDVANEQKKEGSPGMVTTQEKTSEQKETVSTTDAVGETPSVENVQAQAQEIQDGAPALAMEKKPGPIQVNKECTCPARAEGDAEVMTTATGELRPEDKGQGGAEASPALTVKTSEEKKEVGSEEIQKSSVEAAEEKQQSGTETSQGPSSTASEDKKLVAARDNKEPDVKTESRQLDASQDTARSSRREQRTTLAPE</sequence>
<dbReference type="EMBL" id="JAMWBK010000002">
    <property type="protein sequence ID" value="KAJ8907952.1"/>
    <property type="molecule type" value="Genomic_DNA"/>
</dbReference>
<name>A0AAV8V2W8_9RHOD</name>
<feature type="region of interest" description="Disordered" evidence="1">
    <location>
        <begin position="382"/>
        <end position="505"/>
    </location>
</feature>
<dbReference type="Proteomes" id="UP001157974">
    <property type="component" value="Unassembled WGS sequence"/>
</dbReference>
<keyword evidence="3" id="KW-1185">Reference proteome</keyword>